<feature type="transmembrane region" description="Helical" evidence="7">
    <location>
        <begin position="83"/>
        <end position="102"/>
    </location>
</feature>
<dbReference type="PANTHER" id="PTHR43744">
    <property type="entry name" value="ABC TRANSPORTER PERMEASE PROTEIN MG189-RELATED-RELATED"/>
    <property type="match status" value="1"/>
</dbReference>
<evidence type="ECO:0000256" key="5">
    <source>
        <dbReference type="ARBA" id="ARBA00022989"/>
    </source>
</evidence>
<accession>A0A3E4UBB4</accession>
<keyword evidence="6 7" id="KW-0472">Membrane</keyword>
<evidence type="ECO:0000256" key="4">
    <source>
        <dbReference type="ARBA" id="ARBA00022692"/>
    </source>
</evidence>
<dbReference type="CDD" id="cd06261">
    <property type="entry name" value="TM_PBP2"/>
    <property type="match status" value="1"/>
</dbReference>
<evidence type="ECO:0000256" key="2">
    <source>
        <dbReference type="ARBA" id="ARBA00022448"/>
    </source>
</evidence>
<keyword evidence="3" id="KW-1003">Cell membrane</keyword>
<feature type="domain" description="ABC transmembrane type-1" evidence="8">
    <location>
        <begin position="77"/>
        <end position="266"/>
    </location>
</feature>
<dbReference type="EMBL" id="QSSQ01000005">
    <property type="protein sequence ID" value="RGM06347.1"/>
    <property type="molecule type" value="Genomic_DNA"/>
</dbReference>
<name>A0A3E4UBB4_9FIRM</name>
<evidence type="ECO:0000259" key="8">
    <source>
        <dbReference type="PROSITE" id="PS50928"/>
    </source>
</evidence>
<dbReference type="Gene3D" id="1.10.3720.10">
    <property type="entry name" value="MetI-like"/>
    <property type="match status" value="1"/>
</dbReference>
<dbReference type="PROSITE" id="PS50928">
    <property type="entry name" value="ABC_TM1"/>
    <property type="match status" value="1"/>
</dbReference>
<organism evidence="9 10">
    <name type="scientific">Hungatella hathewayi</name>
    <dbReference type="NCBI Taxonomy" id="154046"/>
    <lineage>
        <taxon>Bacteria</taxon>
        <taxon>Bacillati</taxon>
        <taxon>Bacillota</taxon>
        <taxon>Clostridia</taxon>
        <taxon>Lachnospirales</taxon>
        <taxon>Lachnospiraceae</taxon>
        <taxon>Hungatella</taxon>
    </lineage>
</organism>
<dbReference type="GO" id="GO:0005886">
    <property type="term" value="C:plasma membrane"/>
    <property type="evidence" value="ECO:0007669"/>
    <property type="project" value="UniProtKB-SubCell"/>
</dbReference>
<feature type="transmembrane region" description="Helical" evidence="7">
    <location>
        <begin position="114"/>
        <end position="133"/>
    </location>
</feature>
<feature type="transmembrane region" description="Helical" evidence="7">
    <location>
        <begin position="12"/>
        <end position="35"/>
    </location>
</feature>
<dbReference type="Proteomes" id="UP000261257">
    <property type="component" value="Unassembled WGS sequence"/>
</dbReference>
<evidence type="ECO:0000256" key="1">
    <source>
        <dbReference type="ARBA" id="ARBA00004651"/>
    </source>
</evidence>
<dbReference type="InterPro" id="IPR035906">
    <property type="entry name" value="MetI-like_sf"/>
</dbReference>
<keyword evidence="2 7" id="KW-0813">Transport</keyword>
<evidence type="ECO:0000256" key="3">
    <source>
        <dbReference type="ARBA" id="ARBA00022475"/>
    </source>
</evidence>
<dbReference type="GO" id="GO:0055085">
    <property type="term" value="P:transmembrane transport"/>
    <property type="evidence" value="ECO:0007669"/>
    <property type="project" value="InterPro"/>
</dbReference>
<protein>
    <submittedName>
        <fullName evidence="9">Carbohydrate ABC transporter permease</fullName>
    </submittedName>
</protein>
<comment type="similarity">
    <text evidence="7">Belongs to the binding-protein-dependent transport system permease family.</text>
</comment>
<dbReference type="PANTHER" id="PTHR43744:SF12">
    <property type="entry name" value="ABC TRANSPORTER PERMEASE PROTEIN MG189-RELATED"/>
    <property type="match status" value="1"/>
</dbReference>
<dbReference type="RefSeq" id="WP_117633983.1">
    <property type="nucleotide sequence ID" value="NZ_QRQF01000005.1"/>
</dbReference>
<evidence type="ECO:0000313" key="9">
    <source>
        <dbReference type="EMBL" id="RGM06347.1"/>
    </source>
</evidence>
<dbReference type="Pfam" id="PF00528">
    <property type="entry name" value="BPD_transp_1"/>
    <property type="match status" value="1"/>
</dbReference>
<dbReference type="SUPFAM" id="SSF161098">
    <property type="entry name" value="MetI-like"/>
    <property type="match status" value="1"/>
</dbReference>
<gene>
    <name evidence="9" type="ORF">DXC39_09355</name>
</gene>
<feature type="transmembrane region" description="Helical" evidence="7">
    <location>
        <begin position="245"/>
        <end position="266"/>
    </location>
</feature>
<keyword evidence="5 7" id="KW-1133">Transmembrane helix</keyword>
<keyword evidence="4 7" id="KW-0812">Transmembrane</keyword>
<evidence type="ECO:0000313" key="10">
    <source>
        <dbReference type="Proteomes" id="UP000261257"/>
    </source>
</evidence>
<sequence>MAEKKKKTGLALFLSIVKYTVVIASSLTMILPFLWMLSSSFKDSLEVFNFPIQWIPQNLKLENYSYIWNKANYPQLFFNTLKLTVVITILQIVTCSLAAYAFSKLVFPERDKIFILYLATLMLPYQVVMIPQFSVIKIFGLTNTHMALILIQAFNPMGVFLMKQFFDGIPNELSEAARIDGLNEFGIYSKIIMPLSKSVIGTLVILTSVSVWNDFLAPLIYINSRELYTIQLGMRNMISEFTAEYGPIMAASVISIIPILIVFLCFQSFFEQSLASSGVKG</sequence>
<feature type="transmembrane region" description="Helical" evidence="7">
    <location>
        <begin position="199"/>
        <end position="222"/>
    </location>
</feature>
<dbReference type="InterPro" id="IPR000515">
    <property type="entry name" value="MetI-like"/>
</dbReference>
<comment type="caution">
    <text evidence="9">The sequence shown here is derived from an EMBL/GenBank/DDBJ whole genome shotgun (WGS) entry which is preliminary data.</text>
</comment>
<evidence type="ECO:0000256" key="6">
    <source>
        <dbReference type="ARBA" id="ARBA00023136"/>
    </source>
</evidence>
<comment type="subcellular location">
    <subcellularLocation>
        <location evidence="1 7">Cell membrane</location>
        <topology evidence="1 7">Multi-pass membrane protein</topology>
    </subcellularLocation>
</comment>
<dbReference type="AlphaFoldDB" id="A0A3E4UBB4"/>
<evidence type="ECO:0000256" key="7">
    <source>
        <dbReference type="RuleBase" id="RU363032"/>
    </source>
</evidence>
<proteinExistence type="inferred from homology"/>
<reference evidence="9 10" key="1">
    <citation type="submission" date="2018-08" db="EMBL/GenBank/DDBJ databases">
        <title>A genome reference for cultivated species of the human gut microbiota.</title>
        <authorList>
            <person name="Zou Y."/>
            <person name="Xue W."/>
            <person name="Luo G."/>
        </authorList>
    </citation>
    <scope>NUCLEOTIDE SEQUENCE [LARGE SCALE GENOMIC DNA]</scope>
    <source>
        <strain evidence="9 10">TF05-11AC</strain>
    </source>
</reference>